<accession>A0AAV2LJS1</accession>
<gene>
    <name evidence="2" type="ORF">KC01_LOCUS28622</name>
</gene>
<keyword evidence="3" id="KW-1185">Reference proteome</keyword>
<feature type="region of interest" description="Disordered" evidence="1">
    <location>
        <begin position="46"/>
        <end position="87"/>
    </location>
</feature>
<evidence type="ECO:0000313" key="2">
    <source>
        <dbReference type="EMBL" id="CAL1600532.1"/>
    </source>
</evidence>
<dbReference type="AlphaFoldDB" id="A0AAV2LJS1"/>
<dbReference type="EMBL" id="OZ035825">
    <property type="protein sequence ID" value="CAL1600532.1"/>
    <property type="molecule type" value="Genomic_DNA"/>
</dbReference>
<protein>
    <submittedName>
        <fullName evidence="2">Uncharacterized protein</fullName>
    </submittedName>
</protein>
<sequence>MCSPHNVYNITTSHSPTPQNSLPPTLELLSSPTLKELFSALPCITSSGHSQTSPPHLRNFTSSPLPSGTLVPPHLRNSLPHPPHLRNTVFHSPLRTSQELSPHHLRTLTPPSPLNSLHPFSTLTSGTLYSPSLLNNSHPLIHQ</sequence>
<evidence type="ECO:0000313" key="3">
    <source>
        <dbReference type="Proteomes" id="UP001497482"/>
    </source>
</evidence>
<dbReference type="Proteomes" id="UP001497482">
    <property type="component" value="Chromosome 3"/>
</dbReference>
<proteinExistence type="predicted"/>
<evidence type="ECO:0000256" key="1">
    <source>
        <dbReference type="SAM" id="MobiDB-lite"/>
    </source>
</evidence>
<organism evidence="2 3">
    <name type="scientific">Knipowitschia caucasica</name>
    <name type="common">Caucasian dwarf goby</name>
    <name type="synonym">Pomatoschistus caucasicus</name>
    <dbReference type="NCBI Taxonomy" id="637954"/>
    <lineage>
        <taxon>Eukaryota</taxon>
        <taxon>Metazoa</taxon>
        <taxon>Chordata</taxon>
        <taxon>Craniata</taxon>
        <taxon>Vertebrata</taxon>
        <taxon>Euteleostomi</taxon>
        <taxon>Actinopterygii</taxon>
        <taxon>Neopterygii</taxon>
        <taxon>Teleostei</taxon>
        <taxon>Neoteleostei</taxon>
        <taxon>Acanthomorphata</taxon>
        <taxon>Gobiaria</taxon>
        <taxon>Gobiiformes</taxon>
        <taxon>Gobioidei</taxon>
        <taxon>Gobiidae</taxon>
        <taxon>Gobiinae</taxon>
        <taxon>Knipowitschia</taxon>
    </lineage>
</organism>
<reference evidence="2 3" key="1">
    <citation type="submission" date="2024-04" db="EMBL/GenBank/DDBJ databases">
        <authorList>
            <person name="Waldvogel A.-M."/>
            <person name="Schoenle A."/>
        </authorList>
    </citation>
    <scope>NUCLEOTIDE SEQUENCE [LARGE SCALE GENOMIC DNA]</scope>
</reference>
<feature type="compositionally biased region" description="Polar residues" evidence="1">
    <location>
        <begin position="46"/>
        <end position="66"/>
    </location>
</feature>
<name>A0AAV2LJS1_KNICA</name>
<feature type="compositionally biased region" description="Polar residues" evidence="1">
    <location>
        <begin position="1"/>
        <end position="20"/>
    </location>
</feature>
<feature type="region of interest" description="Disordered" evidence="1">
    <location>
        <begin position="1"/>
        <end position="23"/>
    </location>
</feature>